<evidence type="ECO:0000313" key="3">
    <source>
        <dbReference type="EMBL" id="TKR84782.1"/>
    </source>
</evidence>
<organism evidence="3">
    <name type="scientific">Populus alba</name>
    <name type="common">White poplar</name>
    <dbReference type="NCBI Taxonomy" id="43335"/>
    <lineage>
        <taxon>Eukaryota</taxon>
        <taxon>Viridiplantae</taxon>
        <taxon>Streptophyta</taxon>
        <taxon>Embryophyta</taxon>
        <taxon>Tracheophyta</taxon>
        <taxon>Spermatophyta</taxon>
        <taxon>Magnoliopsida</taxon>
        <taxon>eudicotyledons</taxon>
        <taxon>Gunneridae</taxon>
        <taxon>Pentapetalae</taxon>
        <taxon>rosids</taxon>
        <taxon>fabids</taxon>
        <taxon>Malpighiales</taxon>
        <taxon>Salicaceae</taxon>
        <taxon>Saliceae</taxon>
        <taxon>Populus</taxon>
    </lineage>
</organism>
<feature type="region of interest" description="Disordered" evidence="1">
    <location>
        <begin position="56"/>
        <end position="93"/>
    </location>
</feature>
<dbReference type="EMBL" id="RCHU01000985">
    <property type="protein sequence ID" value="TKR84782.1"/>
    <property type="molecule type" value="Genomic_DNA"/>
</dbReference>
<reference evidence="3" key="1">
    <citation type="submission" date="2018-10" db="EMBL/GenBank/DDBJ databases">
        <title>Population genomic analysis revealed the cold adaptation of white poplar.</title>
        <authorList>
            <person name="Liu Y.-J."/>
        </authorList>
    </citation>
    <scope>NUCLEOTIDE SEQUENCE [LARGE SCALE GENOMIC DNA]</scope>
    <source>
        <strain evidence="3">PAL-ZL1</strain>
    </source>
</reference>
<name>A0A4U5NPC3_POPAL</name>
<proteinExistence type="predicted"/>
<feature type="chain" id="PRO_5020896133" description="Hydroxyproline-rich glycoprotein" evidence="2">
    <location>
        <begin position="26"/>
        <end position="153"/>
    </location>
</feature>
<dbReference type="AlphaFoldDB" id="A0A4U5NPC3"/>
<accession>A0A4U5NPC3</accession>
<evidence type="ECO:0000256" key="1">
    <source>
        <dbReference type="SAM" id="MobiDB-lite"/>
    </source>
</evidence>
<sequence>MASKHGLLLVSLAFLLLRSSHYCSASGRLLNPMKPTSIKFGIDPPYLLKPTFPLPEDQETQTPPGSILPALPMPLQQPIMTPPPPAPFPPGQDEAGWIPAFPFPHLPSLPKFPPFPFIPGMPSVPALPSFPLAPQFVDSGFTSPGIGDEGSRP</sequence>
<feature type="signal peptide" evidence="2">
    <location>
        <begin position="1"/>
        <end position="25"/>
    </location>
</feature>
<evidence type="ECO:0000256" key="2">
    <source>
        <dbReference type="SAM" id="SignalP"/>
    </source>
</evidence>
<feature type="compositionally biased region" description="Pro residues" evidence="1">
    <location>
        <begin position="80"/>
        <end position="90"/>
    </location>
</feature>
<evidence type="ECO:0008006" key="4">
    <source>
        <dbReference type="Google" id="ProtNLM"/>
    </source>
</evidence>
<comment type="caution">
    <text evidence="3">The sequence shown here is derived from an EMBL/GenBank/DDBJ whole genome shotgun (WGS) entry which is preliminary data.</text>
</comment>
<gene>
    <name evidence="3" type="ORF">D5086_0000254210</name>
</gene>
<keyword evidence="2" id="KW-0732">Signal</keyword>
<protein>
    <recommendedName>
        <fullName evidence="4">Hydroxyproline-rich glycoprotein</fullName>
    </recommendedName>
</protein>